<dbReference type="RefSeq" id="WP_226972304.1">
    <property type="nucleotide sequence ID" value="NZ_JAJBOM010000056.1"/>
</dbReference>
<dbReference type="SMART" id="SM01095">
    <property type="entry name" value="Cpl-7"/>
    <property type="match status" value="1"/>
</dbReference>
<dbReference type="AlphaFoldDB" id="A0AAJ1EU19"/>
<accession>A0AAJ1EU19</accession>
<dbReference type="EMBL" id="JAJBOM010000056">
    <property type="protein sequence ID" value="MCB5621094.1"/>
    <property type="molecule type" value="Genomic_DNA"/>
</dbReference>
<evidence type="ECO:0000313" key="3">
    <source>
        <dbReference type="Proteomes" id="UP001297370"/>
    </source>
</evidence>
<evidence type="ECO:0000313" key="2">
    <source>
        <dbReference type="EMBL" id="MCB5621094.1"/>
    </source>
</evidence>
<proteinExistence type="predicted"/>
<reference evidence="2" key="1">
    <citation type="submission" date="2021-10" db="EMBL/GenBank/DDBJ databases">
        <title>Collection of gut derived symbiotic bacterial strains cultured from healthy donors.</title>
        <authorList>
            <person name="Lin H."/>
            <person name="Littmann E."/>
            <person name="Claire K."/>
            <person name="Pamer E."/>
        </authorList>
    </citation>
    <scope>NUCLEOTIDE SEQUENCE</scope>
    <source>
        <strain evidence="2">MSK.23.18</strain>
    </source>
</reference>
<evidence type="ECO:0000259" key="1">
    <source>
        <dbReference type="SMART" id="SM01095"/>
    </source>
</evidence>
<dbReference type="InterPro" id="IPR013168">
    <property type="entry name" value="Cpl_7_lyso_C"/>
</dbReference>
<name>A0AAJ1EU19_MEDGN</name>
<dbReference type="Proteomes" id="UP001297370">
    <property type="component" value="Unassembled WGS sequence"/>
</dbReference>
<comment type="caution">
    <text evidence="2">The sequence shown here is derived from an EMBL/GenBank/DDBJ whole genome shotgun (WGS) entry which is preliminary data.</text>
</comment>
<feature type="domain" description="Cpl-7 lysozyme C-terminal" evidence="1">
    <location>
        <begin position="1"/>
        <end position="34"/>
    </location>
</feature>
<sequence>MNGKWGNGSDRTNRLAAAGYDAKAVQNEVNRILR</sequence>
<protein>
    <recommendedName>
        <fullName evidence="1">Cpl-7 lysozyme C-terminal domain-containing protein</fullName>
    </recommendedName>
</protein>
<organism evidence="2 3">
    <name type="scientific">Mediterraneibacter gnavus</name>
    <name type="common">Ruminococcus gnavus</name>
    <dbReference type="NCBI Taxonomy" id="33038"/>
    <lineage>
        <taxon>Bacteria</taxon>
        <taxon>Bacillati</taxon>
        <taxon>Bacillota</taxon>
        <taxon>Clostridia</taxon>
        <taxon>Lachnospirales</taxon>
        <taxon>Lachnospiraceae</taxon>
        <taxon>Mediterraneibacter</taxon>
    </lineage>
</organism>
<gene>
    <name evidence="2" type="ORF">LIQ08_18455</name>
</gene>
<dbReference type="Pfam" id="PF08230">
    <property type="entry name" value="CW_7"/>
    <property type="match status" value="1"/>
</dbReference>